<proteinExistence type="predicted"/>
<evidence type="ECO:0000313" key="2">
    <source>
        <dbReference type="EMBL" id="MEE2023189.1"/>
    </source>
</evidence>
<dbReference type="RefSeq" id="WP_330086548.1">
    <property type="nucleotide sequence ID" value="NZ_JAUGZK010000002.1"/>
</dbReference>
<evidence type="ECO:0000256" key="1">
    <source>
        <dbReference type="SAM" id="MobiDB-lite"/>
    </source>
</evidence>
<reference evidence="2 3" key="1">
    <citation type="submission" date="2023-06" db="EMBL/GenBank/DDBJ databases">
        <title>Alkalimonas sp., MEB004 an alkaliphilic bacterium isolated from Lonar Lake, India.</title>
        <authorList>
            <person name="Joshi A."/>
            <person name="Thite S."/>
        </authorList>
    </citation>
    <scope>NUCLEOTIDE SEQUENCE [LARGE SCALE GENOMIC DNA]</scope>
    <source>
        <strain evidence="2 3">MEB004</strain>
    </source>
</reference>
<dbReference type="EMBL" id="JAUGZK010000002">
    <property type="protein sequence ID" value="MEE2023189.1"/>
    <property type="molecule type" value="Genomic_DNA"/>
</dbReference>
<sequence>MSVKQQEAASKDNRTRQEARQGTFRMKAQEARQGQQQQDAEHKTQDGR</sequence>
<accession>A0ABU7JBX9</accession>
<evidence type="ECO:0008006" key="4">
    <source>
        <dbReference type="Google" id="ProtNLM"/>
    </source>
</evidence>
<keyword evidence="3" id="KW-1185">Reference proteome</keyword>
<comment type="caution">
    <text evidence="2">The sequence shown here is derived from an EMBL/GenBank/DDBJ whole genome shotgun (WGS) entry which is preliminary data.</text>
</comment>
<gene>
    <name evidence="2" type="ORF">QWF21_02950</name>
</gene>
<feature type="compositionally biased region" description="Basic and acidic residues" evidence="1">
    <location>
        <begin position="39"/>
        <end position="48"/>
    </location>
</feature>
<protein>
    <recommendedName>
        <fullName evidence="4">Small EDRK-rich factor-like N-terminal domain-containing protein</fullName>
    </recommendedName>
</protein>
<dbReference type="Proteomes" id="UP001339167">
    <property type="component" value="Unassembled WGS sequence"/>
</dbReference>
<evidence type="ECO:0000313" key="3">
    <source>
        <dbReference type="Proteomes" id="UP001339167"/>
    </source>
</evidence>
<feature type="compositionally biased region" description="Basic and acidic residues" evidence="1">
    <location>
        <begin position="9"/>
        <end position="19"/>
    </location>
</feature>
<name>A0ABU7JBX9_9GAMM</name>
<feature type="region of interest" description="Disordered" evidence="1">
    <location>
        <begin position="1"/>
        <end position="48"/>
    </location>
</feature>
<organism evidence="2 3">
    <name type="scientific">Alkalimonas mucilaginosa</name>
    <dbReference type="NCBI Taxonomy" id="3057676"/>
    <lineage>
        <taxon>Bacteria</taxon>
        <taxon>Pseudomonadati</taxon>
        <taxon>Pseudomonadota</taxon>
        <taxon>Gammaproteobacteria</taxon>
        <taxon>Alkalimonas</taxon>
    </lineage>
</organism>